<reference evidence="1" key="1">
    <citation type="submission" date="2018-06" db="EMBL/GenBank/DDBJ databases">
        <authorList>
            <person name="Zhirakovskaya E."/>
        </authorList>
    </citation>
    <scope>NUCLEOTIDE SEQUENCE</scope>
</reference>
<accession>A0A3B0YZ48</accession>
<evidence type="ECO:0000313" key="1">
    <source>
        <dbReference type="EMBL" id="VAW81243.1"/>
    </source>
</evidence>
<sequence length="185" mass="20823">MFSGSMRLMRGLTTLLLASLLALASLSATAAGKAAVDLQFKPRTPDQMSAFYEARGFPEAMIKPLHAQCFITVRITNTGKDVVWLDLDKWTFTANGKPVQRYHRNDWLEKWKTMGMSAAHRSTFRWTLLPERLDYQPGESEGGNIILPRVKGQIHLHAEFATGKDKKGPTVQLDFDNLRCVENIS</sequence>
<name>A0A3B0YZ48_9ZZZZ</name>
<gene>
    <name evidence="1" type="ORF">MNBD_GAMMA14-1535</name>
</gene>
<proteinExistence type="predicted"/>
<protein>
    <submittedName>
        <fullName evidence="1">Uncharacterized protein</fullName>
    </submittedName>
</protein>
<dbReference type="AlphaFoldDB" id="A0A3B0YZ48"/>
<dbReference type="EMBL" id="UOFM01000387">
    <property type="protein sequence ID" value="VAW81243.1"/>
    <property type="molecule type" value="Genomic_DNA"/>
</dbReference>
<organism evidence="1">
    <name type="scientific">hydrothermal vent metagenome</name>
    <dbReference type="NCBI Taxonomy" id="652676"/>
    <lineage>
        <taxon>unclassified sequences</taxon>
        <taxon>metagenomes</taxon>
        <taxon>ecological metagenomes</taxon>
    </lineage>
</organism>